<evidence type="ECO:0000313" key="3">
    <source>
        <dbReference type="Proteomes" id="UP000095282"/>
    </source>
</evidence>
<organism evidence="3 4">
    <name type="scientific">Caenorhabditis tropicalis</name>
    <dbReference type="NCBI Taxonomy" id="1561998"/>
    <lineage>
        <taxon>Eukaryota</taxon>
        <taxon>Metazoa</taxon>
        <taxon>Ecdysozoa</taxon>
        <taxon>Nematoda</taxon>
        <taxon>Chromadorea</taxon>
        <taxon>Rhabditida</taxon>
        <taxon>Rhabditina</taxon>
        <taxon>Rhabditomorpha</taxon>
        <taxon>Rhabditoidea</taxon>
        <taxon>Rhabditidae</taxon>
        <taxon>Peloderinae</taxon>
        <taxon>Caenorhabditis</taxon>
    </lineage>
</organism>
<dbReference type="Proteomes" id="UP000095282">
    <property type="component" value="Unplaced"/>
</dbReference>
<keyword evidence="2" id="KW-0472">Membrane</keyword>
<feature type="compositionally biased region" description="Low complexity" evidence="1">
    <location>
        <begin position="31"/>
        <end position="44"/>
    </location>
</feature>
<evidence type="ECO:0000313" key="4">
    <source>
        <dbReference type="WBParaSite" id="Csp11.Scaffold629.g16181.t1"/>
    </source>
</evidence>
<evidence type="ECO:0000256" key="1">
    <source>
        <dbReference type="SAM" id="MobiDB-lite"/>
    </source>
</evidence>
<keyword evidence="3" id="KW-1185">Reference proteome</keyword>
<reference evidence="4" key="1">
    <citation type="submission" date="2016-11" db="UniProtKB">
        <authorList>
            <consortium name="WormBaseParasite"/>
        </authorList>
    </citation>
    <scope>IDENTIFICATION</scope>
</reference>
<sequence>MTARTEIEHRHLYYKRRSSCSGLYKSEPQKTRSATSATTEGETSAAREEEMIRSRPPRVKSTSVCVGSLQLEGERRLTKPPPRTLNDFQFLNPETLTMQNYELQTIRPPAISTSEIFNEPPPVYIYRVIPPHERHQITSKKPKSKVMEYLNEHKHTIVAWAFGIFAVTLCVVVVVLQCRSNFK</sequence>
<dbReference type="AlphaFoldDB" id="A0A1I7U9C1"/>
<keyword evidence="2" id="KW-1133">Transmembrane helix</keyword>
<protein>
    <submittedName>
        <fullName evidence="4">Uncharacterized protein</fullName>
    </submittedName>
</protein>
<keyword evidence="2" id="KW-0812">Transmembrane</keyword>
<dbReference type="WBParaSite" id="Csp11.Scaffold629.g16181.t1">
    <property type="protein sequence ID" value="Csp11.Scaffold629.g16181.t1"/>
    <property type="gene ID" value="Csp11.Scaffold629.g16181"/>
</dbReference>
<feature type="region of interest" description="Disordered" evidence="1">
    <location>
        <begin position="23"/>
        <end position="59"/>
    </location>
</feature>
<proteinExistence type="predicted"/>
<evidence type="ECO:0000256" key="2">
    <source>
        <dbReference type="SAM" id="Phobius"/>
    </source>
</evidence>
<feature type="transmembrane region" description="Helical" evidence="2">
    <location>
        <begin position="157"/>
        <end position="176"/>
    </location>
</feature>
<name>A0A1I7U9C1_9PELO</name>
<dbReference type="eggNOG" id="ENOG502R0UF">
    <property type="taxonomic scope" value="Eukaryota"/>
</dbReference>
<accession>A0A1I7U9C1</accession>